<dbReference type="GO" id="GO:0005634">
    <property type="term" value="C:nucleus"/>
    <property type="evidence" value="ECO:0007669"/>
    <property type="project" value="TreeGrafter"/>
</dbReference>
<dbReference type="Pfam" id="PF10545">
    <property type="entry name" value="MADF_DNA_bdg"/>
    <property type="match status" value="1"/>
</dbReference>
<evidence type="ECO:0000313" key="2">
    <source>
        <dbReference type="EMBL" id="KYN12069.1"/>
    </source>
</evidence>
<dbReference type="KEGG" id="tcz:108767674"/>
<proteinExistence type="predicted"/>
<dbReference type="InterPro" id="IPR006578">
    <property type="entry name" value="MADF-dom"/>
</dbReference>
<dbReference type="GO" id="GO:0006357">
    <property type="term" value="P:regulation of transcription by RNA polymerase II"/>
    <property type="evidence" value="ECO:0007669"/>
    <property type="project" value="TreeGrafter"/>
</dbReference>
<dbReference type="OrthoDB" id="6159213at2759"/>
<reference evidence="2 3" key="1">
    <citation type="submission" date="2015-09" db="EMBL/GenBank/DDBJ databases">
        <title>Trachymyrmex cornetzi WGS genome.</title>
        <authorList>
            <person name="Nygaard S."/>
            <person name="Hu H."/>
            <person name="Boomsma J."/>
            <person name="Zhang G."/>
        </authorList>
    </citation>
    <scope>NUCLEOTIDE SEQUENCE [LARGE SCALE GENOMIC DNA]</scope>
    <source>
        <strain evidence="2">Tcor2-1</strain>
        <tissue evidence="2">Whole body</tissue>
    </source>
</reference>
<protein>
    <submittedName>
        <fullName evidence="2">Transcription factor Adf-1</fullName>
    </submittedName>
</protein>
<dbReference type="SMART" id="SM00595">
    <property type="entry name" value="MADF"/>
    <property type="match status" value="1"/>
</dbReference>
<dbReference type="PROSITE" id="PS51029">
    <property type="entry name" value="MADF"/>
    <property type="match status" value="1"/>
</dbReference>
<evidence type="ECO:0000259" key="1">
    <source>
        <dbReference type="PROSITE" id="PS51029"/>
    </source>
</evidence>
<dbReference type="GO" id="GO:0005667">
    <property type="term" value="C:transcription regulator complex"/>
    <property type="evidence" value="ECO:0007669"/>
    <property type="project" value="TreeGrafter"/>
</dbReference>
<gene>
    <name evidence="2" type="ORF">ALC57_15778</name>
</gene>
<dbReference type="Proteomes" id="UP000078492">
    <property type="component" value="Unassembled WGS sequence"/>
</dbReference>
<dbReference type="EMBL" id="KQ980873">
    <property type="protein sequence ID" value="KYN12069.1"/>
    <property type="molecule type" value="Genomic_DNA"/>
</dbReference>
<keyword evidence="3" id="KW-1185">Reference proteome</keyword>
<evidence type="ECO:0000313" key="3">
    <source>
        <dbReference type="Proteomes" id="UP000078492"/>
    </source>
</evidence>
<accession>A0A151IW58</accession>
<organism evidence="2 3">
    <name type="scientific">Trachymyrmex cornetzi</name>
    <dbReference type="NCBI Taxonomy" id="471704"/>
    <lineage>
        <taxon>Eukaryota</taxon>
        <taxon>Metazoa</taxon>
        <taxon>Ecdysozoa</taxon>
        <taxon>Arthropoda</taxon>
        <taxon>Hexapoda</taxon>
        <taxon>Insecta</taxon>
        <taxon>Pterygota</taxon>
        <taxon>Neoptera</taxon>
        <taxon>Endopterygota</taxon>
        <taxon>Hymenoptera</taxon>
        <taxon>Apocrita</taxon>
        <taxon>Aculeata</taxon>
        <taxon>Formicoidea</taxon>
        <taxon>Formicidae</taxon>
        <taxon>Myrmicinae</taxon>
        <taxon>Trachymyrmex</taxon>
    </lineage>
</organism>
<dbReference type="PANTHER" id="PTHR12243:SF67">
    <property type="entry name" value="COREPRESSOR OF PANGOLIN, ISOFORM A-RELATED"/>
    <property type="match status" value="1"/>
</dbReference>
<name>A0A151IW58_9HYME</name>
<feature type="domain" description="MADF" evidence="1">
    <location>
        <begin position="21"/>
        <end position="112"/>
    </location>
</feature>
<dbReference type="InterPro" id="IPR039353">
    <property type="entry name" value="TF_Adf1"/>
</dbReference>
<dbReference type="AlphaFoldDB" id="A0A151IW58"/>
<sequence length="326" mass="37079">MDHSNDLNVDIEIQENINDELLISIVRENPVLYVKTLKDYKNKELKREKWTSIGEMLGCTAEQAEGRWNTLRNTFTKKLREMKAGQPSDSGHKIMKTWIYFKQMSFLTSHIAHQMSRSSMTTSQKEKSMELQNIVRSSMLTEDPTMRTILSPLSSNAWSSINLLTNSDNSTSSSLVDVPLMNTESLTSDQQSPINFKDSENDPLDINNKEKKKIATNIVSENMNTIIQKKKIIPALDQFAAKKQKTMGTVENILSQSSHAFNVMATAYLNHTTATQQQHHPYITAIAEAMKRVLDEKQLSCFMSITQIISNHETSDFNSIKQVILK</sequence>
<dbReference type="PANTHER" id="PTHR12243">
    <property type="entry name" value="MADF DOMAIN TRANSCRIPTION FACTOR"/>
    <property type="match status" value="1"/>
</dbReference>